<feature type="compositionally biased region" description="Low complexity" evidence="2">
    <location>
        <begin position="338"/>
        <end position="347"/>
    </location>
</feature>
<dbReference type="Pfam" id="PF04190">
    <property type="entry name" value="GET4"/>
    <property type="match status" value="1"/>
</dbReference>
<dbReference type="InterPro" id="IPR007317">
    <property type="entry name" value="GET4"/>
</dbReference>
<dbReference type="InterPro" id="IPR011990">
    <property type="entry name" value="TPR-like_helical_dom_sf"/>
</dbReference>
<dbReference type="Gene3D" id="1.25.40.10">
    <property type="entry name" value="Tetratricopeptide repeat domain"/>
    <property type="match status" value="1"/>
</dbReference>
<sequence length="369" mass="40682">MWLRIAEGNFYEAHQQLRVIASRYLKSQSTFANAADILSGGAKALLQAGQGGSGGDLALMLVNDVYVKGEWEVNDANRKRLLDVLKDFPREEPTRKRYVQEIVGWSARFGEVEMGDPEIHHVVGEMHAKGWYSSYFLSVNRHLRLRPSFLSANTNSSLLSENNPYDAERHLLLGTSQSPNPLSTVLYTWYTADSPHTAPLYLSRAIFPYLLLGNLSSATKSYQLFTSHLTSSNPTLFTQSVSSSKSDMRVFPSLPLLNFLGLLLLSCQKGQRSLFTDLAKHYATHLKEKEIGETWGWNDALAGIGELWFGIRIPRQMGNPLMDMMGSMFFGGGGANTSGGSSARSGTPKPAAAQKTVEGPQAPPTMDLD</sequence>
<dbReference type="OrthoDB" id="10252405at2759"/>
<organism evidence="3 4">
    <name type="scientific">Phaeomoniella chlamydospora</name>
    <name type="common">Phaeoacremonium chlamydosporum</name>
    <dbReference type="NCBI Taxonomy" id="158046"/>
    <lineage>
        <taxon>Eukaryota</taxon>
        <taxon>Fungi</taxon>
        <taxon>Dikarya</taxon>
        <taxon>Ascomycota</taxon>
        <taxon>Pezizomycotina</taxon>
        <taxon>Eurotiomycetes</taxon>
        <taxon>Chaetothyriomycetidae</taxon>
        <taxon>Phaeomoniellales</taxon>
        <taxon>Phaeomoniellaceae</taxon>
        <taxon>Phaeomoniella</taxon>
    </lineage>
</organism>
<evidence type="ECO:0000313" key="4">
    <source>
        <dbReference type="Proteomes" id="UP000053317"/>
    </source>
</evidence>
<gene>
    <name evidence="3" type="ORF">UCRPC4_g04647</name>
</gene>
<evidence type="ECO:0000256" key="1">
    <source>
        <dbReference type="ARBA" id="ARBA00005351"/>
    </source>
</evidence>
<accession>A0A0G2E9A0</accession>
<keyword evidence="4" id="KW-1185">Reference proteome</keyword>
<comment type="similarity">
    <text evidence="1">Belongs to the GET4 family.</text>
</comment>
<dbReference type="PANTHER" id="PTHR12875:SF0">
    <property type="entry name" value="GOLGI TO ER TRAFFIC PROTEIN 4 HOMOLOG"/>
    <property type="match status" value="1"/>
</dbReference>
<dbReference type="AlphaFoldDB" id="A0A0G2E9A0"/>
<proteinExistence type="inferred from homology"/>
<dbReference type="GO" id="GO:0045048">
    <property type="term" value="P:protein insertion into ER membrane"/>
    <property type="evidence" value="ECO:0007669"/>
    <property type="project" value="InterPro"/>
</dbReference>
<feature type="region of interest" description="Disordered" evidence="2">
    <location>
        <begin position="335"/>
        <end position="369"/>
    </location>
</feature>
<dbReference type="Proteomes" id="UP000053317">
    <property type="component" value="Unassembled WGS sequence"/>
</dbReference>
<dbReference type="EMBL" id="LCWF01000110">
    <property type="protein sequence ID" value="KKY19139.1"/>
    <property type="molecule type" value="Genomic_DNA"/>
</dbReference>
<evidence type="ECO:0000313" key="3">
    <source>
        <dbReference type="EMBL" id="KKY19139.1"/>
    </source>
</evidence>
<name>A0A0G2E9A0_PHACM</name>
<reference evidence="3 4" key="1">
    <citation type="submission" date="2015-05" db="EMBL/GenBank/DDBJ databases">
        <title>Distinctive expansion of gene families associated with plant cell wall degradation and secondary metabolism in the genomes of grapevine trunk pathogens.</title>
        <authorList>
            <person name="Lawrence D.P."/>
            <person name="Travadon R."/>
            <person name="Rolshausen P.E."/>
            <person name="Baumgartner K."/>
        </authorList>
    </citation>
    <scope>NUCLEOTIDE SEQUENCE [LARGE SCALE GENOMIC DNA]</scope>
    <source>
        <strain evidence="3">UCRPC4</strain>
    </source>
</reference>
<evidence type="ECO:0000256" key="2">
    <source>
        <dbReference type="SAM" id="MobiDB-lite"/>
    </source>
</evidence>
<reference evidence="3 4" key="2">
    <citation type="submission" date="2015-05" db="EMBL/GenBank/DDBJ databases">
        <authorList>
            <person name="Morales-Cruz A."/>
            <person name="Amrine K.C."/>
            <person name="Cantu D."/>
        </authorList>
    </citation>
    <scope>NUCLEOTIDE SEQUENCE [LARGE SCALE GENOMIC DNA]</scope>
    <source>
        <strain evidence="3">UCRPC4</strain>
    </source>
</reference>
<dbReference type="GO" id="GO:0072380">
    <property type="term" value="C:TRC complex"/>
    <property type="evidence" value="ECO:0007669"/>
    <property type="project" value="TreeGrafter"/>
</dbReference>
<protein>
    <submittedName>
        <fullName evidence="3">Uncharacterized protein</fullName>
    </submittedName>
</protein>
<dbReference type="PANTHER" id="PTHR12875">
    <property type="entry name" value="GOLGI TO ER TRAFFIC PROTEIN 4 HOMOLOG"/>
    <property type="match status" value="1"/>
</dbReference>
<comment type="caution">
    <text evidence="3">The sequence shown here is derived from an EMBL/GenBank/DDBJ whole genome shotgun (WGS) entry which is preliminary data.</text>
</comment>